<dbReference type="InterPro" id="IPR034257">
    <property type="entry name" value="Acinus_RRM"/>
</dbReference>
<evidence type="ECO:0000313" key="4">
    <source>
        <dbReference type="Proteomes" id="UP000801428"/>
    </source>
</evidence>
<organism evidence="3 4">
    <name type="scientific">Curvularia kusanoi</name>
    <name type="common">Cochliobolus kusanoi</name>
    <dbReference type="NCBI Taxonomy" id="90978"/>
    <lineage>
        <taxon>Eukaryota</taxon>
        <taxon>Fungi</taxon>
        <taxon>Dikarya</taxon>
        <taxon>Ascomycota</taxon>
        <taxon>Pezizomycotina</taxon>
        <taxon>Dothideomycetes</taxon>
        <taxon>Pleosporomycetidae</taxon>
        <taxon>Pleosporales</taxon>
        <taxon>Pleosporineae</taxon>
        <taxon>Pleosporaceae</taxon>
        <taxon>Curvularia</taxon>
    </lineage>
</organism>
<dbReference type="InterPro" id="IPR036361">
    <property type="entry name" value="SAP_dom_sf"/>
</dbReference>
<dbReference type="CDD" id="cd12432">
    <property type="entry name" value="RRM_ACINU"/>
    <property type="match status" value="1"/>
</dbReference>
<dbReference type="EMBL" id="SWKU01000052">
    <property type="protein sequence ID" value="KAF2993450.1"/>
    <property type="molecule type" value="Genomic_DNA"/>
</dbReference>
<sequence length="605" mass="65288">MADYNKQTVAQLRQLLKDRGIASTGLTRKAQIIEKLEEADNASAEAPGESDAPAEAAADAQQPESAEAQSEQGDGAPGPPLEEAGDPVATVAETRAEAEPTPVPAPTADRSPETISHIDSDVPPPDHLKAIEQPAEDTTAQEEVGGPQPTQVFRAAPAAPEDDQVGPHITEPTDEEAEAESGDGNKEVENDELPEAPGPAAEALRVTQLGQDRSGETRDVTMEVGTPSPAPNERDTIEKAELLPIPERSTAETSRLNSEELEADTRKRRRRSNSPDISKEVLAKKARLSQEPAPNVHLTEDEDVTMEQRRPEYSPPDPKRGKTENVSRYKDLVQPSSNQSAEVQNDDRPTIPAIHPVTSALYIRNFMRPLRPEPLRTHLVSLASPPSSSPDPSIISALFLDNMKTHALALFTSTTAASRVRASLHGAIWPPEGNRKELWVDFIPSDKVSSWISTEEAALAAEKDARSSGRPIPTKRFEVVYSEDTDGTVTATHQELGAASSTAPTNAPRGPRASISDHASTAPPLPLAPTEALQKDTSASFKTLHDLFASTTTKPQLFYLPVSDAVSATRLKELQLETSRDWNPEAVRKGRGMQREAKFRALTAA</sequence>
<dbReference type="SUPFAM" id="SSF68906">
    <property type="entry name" value="SAP domain"/>
    <property type="match status" value="1"/>
</dbReference>
<feature type="compositionally biased region" description="Acidic residues" evidence="1">
    <location>
        <begin position="172"/>
        <end position="181"/>
    </location>
</feature>
<feature type="compositionally biased region" description="Basic and acidic residues" evidence="1">
    <location>
        <begin position="110"/>
        <end position="130"/>
    </location>
</feature>
<dbReference type="PANTHER" id="PTHR47031">
    <property type="entry name" value="SAP DNA-BINDING DOMAIN-CONTAINING PROTEIN"/>
    <property type="match status" value="1"/>
</dbReference>
<dbReference type="PANTHER" id="PTHR47031:SF3">
    <property type="entry name" value="SAP DOMAIN-CONTAINING PROTEIN"/>
    <property type="match status" value="1"/>
</dbReference>
<dbReference type="InterPro" id="IPR003034">
    <property type="entry name" value="SAP_dom"/>
</dbReference>
<dbReference type="Proteomes" id="UP000801428">
    <property type="component" value="Unassembled WGS sequence"/>
</dbReference>
<evidence type="ECO:0000313" key="3">
    <source>
        <dbReference type="EMBL" id="KAF2993450.1"/>
    </source>
</evidence>
<dbReference type="AlphaFoldDB" id="A0A9P4T3W3"/>
<feature type="compositionally biased region" description="Polar residues" evidence="1">
    <location>
        <begin position="334"/>
        <end position="343"/>
    </location>
</feature>
<feature type="compositionally biased region" description="Polar residues" evidence="1">
    <location>
        <begin position="495"/>
        <end position="505"/>
    </location>
</feature>
<comment type="caution">
    <text evidence="3">The sequence shown here is derived from an EMBL/GenBank/DDBJ whole genome shotgun (WGS) entry which is preliminary data.</text>
</comment>
<protein>
    <recommendedName>
        <fullName evidence="2">SAP domain-containing protein</fullName>
    </recommendedName>
</protein>
<keyword evidence="4" id="KW-1185">Reference proteome</keyword>
<dbReference type="Pfam" id="PF02037">
    <property type="entry name" value="SAP"/>
    <property type="match status" value="1"/>
</dbReference>
<feature type="compositionally biased region" description="Basic and acidic residues" evidence="1">
    <location>
        <begin position="232"/>
        <end position="241"/>
    </location>
</feature>
<accession>A0A9P4T3W3</accession>
<evidence type="ECO:0000256" key="1">
    <source>
        <dbReference type="SAM" id="MobiDB-lite"/>
    </source>
</evidence>
<feature type="compositionally biased region" description="Basic and acidic residues" evidence="1">
    <location>
        <begin position="306"/>
        <end position="331"/>
    </location>
</feature>
<reference evidence="3" key="1">
    <citation type="submission" date="2019-04" db="EMBL/GenBank/DDBJ databases">
        <title>Sequencing of skin fungus with MAO and IRED activity.</title>
        <authorList>
            <person name="Marsaioli A.J."/>
            <person name="Bonatto J.M.C."/>
            <person name="Reis Junior O."/>
        </authorList>
    </citation>
    <scope>NUCLEOTIDE SEQUENCE</scope>
    <source>
        <strain evidence="3">30M1</strain>
    </source>
</reference>
<feature type="compositionally biased region" description="Low complexity" evidence="1">
    <location>
        <begin position="42"/>
        <end position="73"/>
    </location>
</feature>
<gene>
    <name evidence="3" type="ORF">E8E13_001992</name>
</gene>
<feature type="domain" description="SAP" evidence="2">
    <location>
        <begin position="3"/>
        <end position="40"/>
    </location>
</feature>
<evidence type="ECO:0000259" key="2">
    <source>
        <dbReference type="Pfam" id="PF02037"/>
    </source>
</evidence>
<name>A0A9P4T3W3_CURKU</name>
<feature type="region of interest" description="Disordered" evidence="1">
    <location>
        <begin position="495"/>
        <end position="529"/>
    </location>
</feature>
<feature type="region of interest" description="Disordered" evidence="1">
    <location>
        <begin position="38"/>
        <end position="352"/>
    </location>
</feature>
<proteinExistence type="predicted"/>
<dbReference type="Gene3D" id="1.10.720.30">
    <property type="entry name" value="SAP domain"/>
    <property type="match status" value="1"/>
</dbReference>
<dbReference type="OrthoDB" id="5348404at2759"/>